<dbReference type="InterPro" id="IPR012337">
    <property type="entry name" value="RNaseH-like_sf"/>
</dbReference>
<name>A0A6J1DCH0_MOMCH</name>
<dbReference type="RefSeq" id="XP_022150761.1">
    <property type="nucleotide sequence ID" value="XM_022295069.1"/>
</dbReference>
<dbReference type="AlphaFoldDB" id="A0A6J1DCH0"/>
<reference evidence="3" key="1">
    <citation type="submission" date="2025-08" db="UniProtKB">
        <authorList>
            <consortium name="RefSeq"/>
        </authorList>
    </citation>
    <scope>IDENTIFICATION</scope>
    <source>
        <strain evidence="3">OHB3-1</strain>
    </source>
</reference>
<protein>
    <submittedName>
        <fullName evidence="3">Zinc finger MYM-type protein 1-like</fullName>
    </submittedName>
</protein>
<dbReference type="OrthoDB" id="6621980at2759"/>
<keyword evidence="2" id="KW-1185">Reference proteome</keyword>
<gene>
    <name evidence="3" type="primary">LOC111018827</name>
</gene>
<dbReference type="KEGG" id="mcha:111018827"/>
<dbReference type="Pfam" id="PF14291">
    <property type="entry name" value="DUF4371"/>
    <property type="match status" value="2"/>
</dbReference>
<evidence type="ECO:0000313" key="2">
    <source>
        <dbReference type="Proteomes" id="UP000504603"/>
    </source>
</evidence>
<evidence type="ECO:0000259" key="1">
    <source>
        <dbReference type="Pfam" id="PF14291"/>
    </source>
</evidence>
<dbReference type="Proteomes" id="UP000504603">
    <property type="component" value="Unplaced"/>
</dbReference>
<organism evidence="2 3">
    <name type="scientific">Momordica charantia</name>
    <name type="common">Bitter gourd</name>
    <name type="synonym">Balsam pear</name>
    <dbReference type="NCBI Taxonomy" id="3673"/>
    <lineage>
        <taxon>Eukaryota</taxon>
        <taxon>Viridiplantae</taxon>
        <taxon>Streptophyta</taxon>
        <taxon>Embryophyta</taxon>
        <taxon>Tracheophyta</taxon>
        <taxon>Spermatophyta</taxon>
        <taxon>Magnoliopsida</taxon>
        <taxon>eudicotyledons</taxon>
        <taxon>Gunneridae</taxon>
        <taxon>Pentapetalae</taxon>
        <taxon>rosids</taxon>
        <taxon>fabids</taxon>
        <taxon>Cucurbitales</taxon>
        <taxon>Cucurbitaceae</taxon>
        <taxon>Momordiceae</taxon>
        <taxon>Momordica</taxon>
    </lineage>
</organism>
<feature type="domain" description="DUF4371" evidence="1">
    <location>
        <begin position="56"/>
        <end position="150"/>
    </location>
</feature>
<dbReference type="PANTHER" id="PTHR11697">
    <property type="entry name" value="GENERAL TRANSCRIPTION FACTOR 2-RELATED ZINC FINGER PROTEIN"/>
    <property type="match status" value="1"/>
</dbReference>
<dbReference type="InterPro" id="IPR025398">
    <property type="entry name" value="DUF4371"/>
</dbReference>
<proteinExistence type="predicted"/>
<dbReference type="PANTHER" id="PTHR11697:SF230">
    <property type="entry name" value="ZINC FINGER, MYM DOMAIN CONTAINING 1"/>
    <property type="match status" value="1"/>
</dbReference>
<feature type="domain" description="DUF4371" evidence="1">
    <location>
        <begin position="3"/>
        <end position="49"/>
    </location>
</feature>
<dbReference type="SUPFAM" id="SSF53098">
    <property type="entry name" value="Ribonuclease H-like"/>
    <property type="match status" value="1"/>
</dbReference>
<evidence type="ECO:0000313" key="3">
    <source>
        <dbReference type="RefSeq" id="XP_022150761.1"/>
    </source>
</evidence>
<dbReference type="GeneID" id="111018827"/>
<sequence>MSDQAQVEYRNRLGVSIDCIKFLLRQGLPFCGHDETDDSKNQFNFLKFCDGYVTTTRILKLDMSDKLFSIFIDESKDIFSKEQMSVVLRYVDKSHVIDERFVGIIHVANTNSLSLKETIDEFFPQHGLSIASLRGQEYDGATNMQGEFNGLKALILKENECTFYLHYVSPKLQLALIATAKNHVELLVDFIVTNLVNVIGASAKRRDILRENHSMTIFEALDSGELSTGRGLNQETMIKRPGDTWWGSHYGALLSITRSYSDSVAANGQPAVPPPVVL</sequence>
<accession>A0A6J1DCH0</accession>
<dbReference type="InterPro" id="IPR055298">
    <property type="entry name" value="AtLOH3-like"/>
</dbReference>